<name>A0A5B8RB09_9ZZZZ</name>
<gene>
    <name evidence="2" type="ORF">KBTEX_02714</name>
</gene>
<protein>
    <submittedName>
        <fullName evidence="2">Uncharacterized protein</fullName>
    </submittedName>
</protein>
<proteinExistence type="predicted"/>
<evidence type="ECO:0000256" key="1">
    <source>
        <dbReference type="SAM" id="MobiDB-lite"/>
    </source>
</evidence>
<dbReference type="EMBL" id="MN079140">
    <property type="protein sequence ID" value="QEA06379.1"/>
    <property type="molecule type" value="Genomic_DNA"/>
</dbReference>
<feature type="region of interest" description="Disordered" evidence="1">
    <location>
        <begin position="1422"/>
        <end position="1462"/>
    </location>
</feature>
<feature type="region of interest" description="Disordered" evidence="1">
    <location>
        <begin position="1"/>
        <end position="20"/>
    </location>
</feature>
<sequence length="1462" mass="149573">MRLDSSVGGEGTVTVTASGDAHVTETAGDLRVDRIVGRGGDVSARVVDGDIVDANTTQRRDERARSELLDVWEGMDLRAEDGAADAVAIQEDAYAARQERVYRLYWEARNVHQDGNGDYVADSFDPDTFDYQLPGSERQRLLDDGVAQSAIDDLEQQRESAILAMHNEVLNDPAAADYDPDFSYTLTSADRDSLSQGSVWTTEQLESRIGAGLAKGTTDTTTRIEEENFVAGGRLDLVADRIGAETADEIVIDLSGGSVSLTDEQRIALAAAEPDDLDITDDTIRIRQREDVDVDAGAAVTAVSGSDVFLGGQQDINVEDVSGGAVRIKTAGDVLTAAPGQVVVDGNRVILESGSGTLGTAADPVQVNVADRLTARGSNGVYIRQDGTLTLQRIVSDAGVGLWVDGGDFLAGADQGIDIQAGGPVSLNVSGDVGDAGEALDITGGDIALDVGGDAWLAALPYAGAVADMTLAASSVTGTLDVADVRSLTVDGAVDTGAFAAAVGDLGMTVNSGAGVTAAGAIDITGDHLAMQGDAGLTGDRLSVDVAGDIVADRVRARGGAADTDLLLDAGGSLTMTDDGSLISNDAGLARLRAGGHIGTSARPLEVDVDTLHADALGGDLRLHSDHAIGFVDRSTASGSGTATARIVAPAVTGADLIADRLLVEAGTFSGPRLETRDAPMDLAVDGLADIGTLIAGTTAVIDAGALAIDSAAVTDTLTATTTVRSGADGHQDLGTLDAGARMSLTAAGDVDYDSLTGDATLAMDVAGTATGRTATFEDTLTFTGTGDYDVGAVTSNTGDVIADDVGGAFDVATLRTPAGLIDVTAGSSAIADGEAGGVHAGDGWSVSVVTDGAQDHGRLAAEGDMAFEAGIDHSGYENDAAGGADFRALDLLSRGGSIHVDAGFAAVEAADAFAPDQAIRIHTTGAQRHGRIEGSGTARRLRADGRVELYAGDDITIREVIAGIDGENWSETEGGDADIESAHGDIVGNHIKASRDIILMAINGRLELNRLDYGRGYTLEAGRDIIAGIGGNFDSADGEIKAGRHIEITTLGRAGENGDILLGGLEATDGHIWLDAAGDILVRVNGAGARATSGLMTAGAGVDLAADGDIRVDTGIDAGDGIDAVSGGDITVGGFLRSGGAQDLKAAGEITFNTADAGGDVDLDAVLGPVRFVTVDSGGAVTGTSGGDLTGERVSADDEVRLAAGVRDGAVTRPADLRLTRLDGRTGELTASDELRVDDARVADRLWLMARDVDVGATQTGTGVLDGRITGALGGVADVARLTLDAAAGRGAVFDRVYGRQVRIDTTTDRVHMMDAWIPQWLRLNTAEAAVLADNVDPTSDPAIDIQLHELDYRFEFEIDGTDAFTDAYVTRFANGYAVEVPNYNADHNRGGTRTGGTGAARRTAQKSIVREASRVLSVQPPVTPGLPVEPVSVGTGGAVSTSGGRAGMLQNDGDRNSDAI</sequence>
<accession>A0A5B8RB09</accession>
<reference evidence="2" key="1">
    <citation type="submission" date="2019-06" db="EMBL/GenBank/DDBJ databases">
        <authorList>
            <person name="Murdoch R.W."/>
            <person name="Fathepure B."/>
        </authorList>
    </citation>
    <scope>NUCLEOTIDE SEQUENCE</scope>
</reference>
<evidence type="ECO:0000313" key="2">
    <source>
        <dbReference type="EMBL" id="QEA06379.1"/>
    </source>
</evidence>
<organism evidence="2">
    <name type="scientific">uncultured organism</name>
    <dbReference type="NCBI Taxonomy" id="155900"/>
    <lineage>
        <taxon>unclassified sequences</taxon>
        <taxon>environmental samples</taxon>
    </lineage>
</organism>